<dbReference type="Proteomes" id="UP000195798">
    <property type="component" value="Chromosome"/>
</dbReference>
<evidence type="ECO:0000256" key="1">
    <source>
        <dbReference type="ARBA" id="ARBA00006479"/>
    </source>
</evidence>
<evidence type="ECO:0000313" key="2">
    <source>
        <dbReference type="EMBL" id="ART98302.1"/>
    </source>
</evidence>
<dbReference type="PANTHER" id="PTHR18964">
    <property type="entry name" value="ROK (REPRESSOR, ORF, KINASE) FAMILY"/>
    <property type="match status" value="1"/>
</dbReference>
<dbReference type="CDD" id="cd24152">
    <property type="entry name" value="ASKHA_NBD_ROK-like"/>
    <property type="match status" value="1"/>
</dbReference>
<evidence type="ECO:0000313" key="3">
    <source>
        <dbReference type="Proteomes" id="UP000195798"/>
    </source>
</evidence>
<dbReference type="InterPro" id="IPR000600">
    <property type="entry name" value="ROK"/>
</dbReference>
<dbReference type="RefSeq" id="WP_020807469.1">
    <property type="nucleotide sequence ID" value="NZ_CP021427.1"/>
</dbReference>
<dbReference type="InterPro" id="IPR043129">
    <property type="entry name" value="ATPase_NBD"/>
</dbReference>
<organism evidence="2 3">
    <name type="scientific">Lactobacillus gasseri</name>
    <dbReference type="NCBI Taxonomy" id="1596"/>
    <lineage>
        <taxon>Bacteria</taxon>
        <taxon>Bacillati</taxon>
        <taxon>Bacillota</taxon>
        <taxon>Bacilli</taxon>
        <taxon>Lactobacillales</taxon>
        <taxon>Lactobacillaceae</taxon>
        <taxon>Lactobacillus</taxon>
    </lineage>
</organism>
<sequence>MKTENYLCIDIGGTNIKYAILNNAGNIIQNDKIKSIHNKKGFLNQIDKIIDQFKGLKGIAFCAPGKVQDNTIYFGGSLPFLDGINFNNRYNELKVPIAVINDGKASVLAENWLGSLKDLDNCAAITLGTGLGGGIIVNGRLLSGVHAQAGEVSFMKLTDQKYDDKIAGLQYSAVQMIKAINKNTNNDSEDGLRAFELINKNDSDTVKIFNQFCYGIATVILNIQTVVDLERYAIGGGISAQPILIEGINKAYQQLIDNNPIISKMLTKPEIVSAKFKNNANLFGALYNLLLTENHETL</sequence>
<proteinExistence type="inferred from homology"/>
<dbReference type="SUPFAM" id="SSF53067">
    <property type="entry name" value="Actin-like ATPase domain"/>
    <property type="match status" value="1"/>
</dbReference>
<dbReference type="EMBL" id="CP021427">
    <property type="protein sequence ID" value="ART98302.1"/>
    <property type="molecule type" value="Genomic_DNA"/>
</dbReference>
<dbReference type="PANTHER" id="PTHR18964:SF170">
    <property type="entry name" value="SUGAR KINASE"/>
    <property type="match status" value="1"/>
</dbReference>
<dbReference type="AlphaFoldDB" id="A0AB33C2S1"/>
<comment type="similarity">
    <text evidence="1">Belongs to the ROK (NagC/XylR) family.</text>
</comment>
<reference evidence="2 3" key="1">
    <citation type="submission" date="2017-05" db="EMBL/GenBank/DDBJ databases">
        <authorList>
            <person name="Oh N.-S."/>
        </authorList>
    </citation>
    <scope>NUCLEOTIDE SEQUENCE [LARGE SCALE GENOMIC DNA]</scope>
    <source>
        <strain evidence="2 3">4M13</strain>
    </source>
</reference>
<dbReference type="Gene3D" id="3.30.420.40">
    <property type="match status" value="2"/>
</dbReference>
<protein>
    <submittedName>
        <fullName evidence="2">ROK family protein</fullName>
    </submittedName>
</protein>
<name>A0AB33C2S1_LACGS</name>
<accession>A0AB33C2S1</accession>
<gene>
    <name evidence="2" type="ORF">CCE30_04915</name>
</gene>
<dbReference type="Pfam" id="PF00480">
    <property type="entry name" value="ROK"/>
    <property type="match status" value="1"/>
</dbReference>